<evidence type="ECO:0000313" key="3">
    <source>
        <dbReference type="EMBL" id="PFH55914.1"/>
    </source>
</evidence>
<evidence type="ECO:0000256" key="1">
    <source>
        <dbReference type="SAM" id="MobiDB-lite"/>
    </source>
</evidence>
<feature type="region of interest" description="Disordered" evidence="1">
    <location>
        <begin position="297"/>
        <end position="387"/>
    </location>
</feature>
<keyword evidence="2" id="KW-0472">Membrane</keyword>
<organism evidence="3 4">
    <name type="scientific">Ophiocordyceps unilateralis</name>
    <name type="common">Zombie-ant fungus</name>
    <name type="synonym">Torrubia unilateralis</name>
    <dbReference type="NCBI Taxonomy" id="268505"/>
    <lineage>
        <taxon>Eukaryota</taxon>
        <taxon>Fungi</taxon>
        <taxon>Dikarya</taxon>
        <taxon>Ascomycota</taxon>
        <taxon>Pezizomycotina</taxon>
        <taxon>Sordariomycetes</taxon>
        <taxon>Hypocreomycetidae</taxon>
        <taxon>Hypocreales</taxon>
        <taxon>Ophiocordycipitaceae</taxon>
        <taxon>Ophiocordyceps</taxon>
    </lineage>
</organism>
<dbReference type="AlphaFoldDB" id="A0A2A9P418"/>
<keyword evidence="2" id="KW-1133">Transmembrane helix</keyword>
<dbReference type="EMBL" id="LAZP02000718">
    <property type="protein sequence ID" value="PFH55914.1"/>
    <property type="molecule type" value="Genomic_DNA"/>
</dbReference>
<dbReference type="Proteomes" id="UP000037136">
    <property type="component" value="Unassembled WGS sequence"/>
</dbReference>
<keyword evidence="4" id="KW-1185">Reference proteome</keyword>
<dbReference type="STRING" id="268505.A0A2A9P418"/>
<keyword evidence="2" id="KW-0812">Transmembrane</keyword>
<evidence type="ECO:0000256" key="2">
    <source>
        <dbReference type="SAM" id="Phobius"/>
    </source>
</evidence>
<feature type="transmembrane region" description="Helical" evidence="2">
    <location>
        <begin position="267"/>
        <end position="293"/>
    </location>
</feature>
<evidence type="ECO:0000313" key="4">
    <source>
        <dbReference type="Proteomes" id="UP000037136"/>
    </source>
</evidence>
<feature type="compositionally biased region" description="Basic and acidic residues" evidence="1">
    <location>
        <begin position="331"/>
        <end position="344"/>
    </location>
</feature>
<comment type="caution">
    <text evidence="3">The sequence shown here is derived from an EMBL/GenBank/DDBJ whole genome shotgun (WGS) entry which is preliminary data.</text>
</comment>
<reference evidence="3 4" key="2">
    <citation type="journal article" date="2017" name="Sci. Rep.">
        <title>Ant-infecting Ophiocordyceps genomes reveal a high diversity of potential behavioral manipulation genes and a possible major role for enterotoxins.</title>
        <authorList>
            <person name="de Bekker C."/>
            <person name="Ohm R.A."/>
            <person name="Evans H.C."/>
            <person name="Brachmann A."/>
            <person name="Hughes D.P."/>
        </authorList>
    </citation>
    <scope>NUCLEOTIDE SEQUENCE [LARGE SCALE GENOMIC DNA]</scope>
    <source>
        <strain evidence="3 4">SC16a</strain>
    </source>
</reference>
<gene>
    <name evidence="3" type="ORF">XA68_17392</name>
</gene>
<name>A0A2A9P418_OPHUN</name>
<proteinExistence type="predicted"/>
<reference evidence="3 4" key="1">
    <citation type="journal article" date="2015" name="BMC Genomics">
        <title>Gene expression during zombie ant biting behavior reflects the complexity underlying fungal parasitic behavioral manipulation.</title>
        <authorList>
            <person name="de Bekker C."/>
            <person name="Ohm R.A."/>
            <person name="Loreto R.G."/>
            <person name="Sebastian A."/>
            <person name="Albert I."/>
            <person name="Merrow M."/>
            <person name="Brachmann A."/>
            <person name="Hughes D.P."/>
        </authorList>
    </citation>
    <scope>NUCLEOTIDE SEQUENCE [LARGE SCALE GENOMIC DNA]</scope>
    <source>
        <strain evidence="3 4">SC16a</strain>
    </source>
</reference>
<dbReference type="OrthoDB" id="5429716at2759"/>
<sequence>MSAVTPRPTATPTPLTTRTVVATTTTTGAAAAATAQRLNLGPLTTVHQAPSRCYDRTLDTNVYATLDQGGSEFAQDLSMFVTDPSTVEALCPTAPFLSCLPRPSGAPPPRGTGHFFSPGLECPAGWQTVASVTGLTAPRDYMYVNGIVVSTLLPDENVVICCPSGFNYVTAFPPAPPVVVCSSVLTEPSSAYRYWSCAHGDVSFVEGTRPGAGYVLTVTATSGGHTNQIPVSYNSIRIYAPTIQLNYRSRDVRTTAASSPINAGPSLGGGAIAGIVVGAVAILLLLLSALMLCARRRRRSRPQAEDTTTWSKPELDGAASSGPTPLGPTRVRSELEARERHELDDTGPGPIYELGEMRRDDGEIPADAGAESRLKRWSGMRRGAGVN</sequence>
<protein>
    <submittedName>
        <fullName evidence="3">Uncharacterized protein</fullName>
    </submittedName>
</protein>
<accession>A0A2A9P418</accession>